<gene>
    <name evidence="1" type="ORF">C2H86_23265</name>
</gene>
<proteinExistence type="predicted"/>
<reference evidence="1 2" key="1">
    <citation type="submission" date="2020-02" db="EMBL/GenBank/DDBJ databases">
        <title>Pseudomonas Putida W5 Complete Genome Assembly.</title>
        <authorList>
            <person name="Yuan Z.-C."/>
            <person name="Shaw G.A."/>
            <person name="Cusano A.D."/>
            <person name="Caddey B.J."/>
            <person name="Weselowski B.J."/>
        </authorList>
    </citation>
    <scope>NUCLEOTIDE SEQUENCE [LARGE SCALE GENOMIC DNA]</scope>
    <source>
        <strain evidence="1 2">W5</strain>
    </source>
</reference>
<dbReference type="AlphaFoldDB" id="A0A6I6Y3Y2"/>
<dbReference type="Proteomes" id="UP000464480">
    <property type="component" value="Chromosome"/>
</dbReference>
<dbReference type="EMBL" id="CP026115">
    <property type="protein sequence ID" value="QHG67162.1"/>
    <property type="molecule type" value="Genomic_DNA"/>
</dbReference>
<evidence type="ECO:0000313" key="2">
    <source>
        <dbReference type="Proteomes" id="UP000464480"/>
    </source>
</evidence>
<accession>A0A6I6Y3Y2</accession>
<dbReference type="RefSeq" id="WP_159412228.1">
    <property type="nucleotide sequence ID" value="NZ_CP026115.2"/>
</dbReference>
<evidence type="ECO:0000313" key="1">
    <source>
        <dbReference type="EMBL" id="QHG67162.1"/>
    </source>
</evidence>
<name>A0A6I6Y3Y2_PSEPU</name>
<protein>
    <submittedName>
        <fullName evidence="1">Uncharacterized protein</fullName>
    </submittedName>
</protein>
<sequence length="68" mass="7613">MTQKTPVLHPDHPMYTEAVEAMKRYHEALASGCSAGDAERLRQIAESQFQAVNEYQLKALGSVSRRAH</sequence>
<organism evidence="1 2">
    <name type="scientific">Pseudomonas putida</name>
    <name type="common">Arthrobacter siderocapsulatus</name>
    <dbReference type="NCBI Taxonomy" id="303"/>
    <lineage>
        <taxon>Bacteria</taxon>
        <taxon>Pseudomonadati</taxon>
        <taxon>Pseudomonadota</taxon>
        <taxon>Gammaproteobacteria</taxon>
        <taxon>Pseudomonadales</taxon>
        <taxon>Pseudomonadaceae</taxon>
        <taxon>Pseudomonas</taxon>
    </lineage>
</organism>